<dbReference type="Pfam" id="PF02659">
    <property type="entry name" value="Mntp"/>
    <property type="match status" value="1"/>
</dbReference>
<keyword evidence="2 8" id="KW-1003">Cell membrane</keyword>
<evidence type="ECO:0000256" key="4">
    <source>
        <dbReference type="ARBA" id="ARBA00022989"/>
    </source>
</evidence>
<dbReference type="KEGG" id="ant:Arnit_0540"/>
<dbReference type="STRING" id="572480.Arnit_0540"/>
<dbReference type="GO" id="GO:0005384">
    <property type="term" value="F:manganese ion transmembrane transporter activity"/>
    <property type="evidence" value="ECO:0007669"/>
    <property type="project" value="UniProtKB-UniRule"/>
</dbReference>
<dbReference type="eggNOG" id="COG1971">
    <property type="taxonomic scope" value="Bacteria"/>
</dbReference>
<dbReference type="Proteomes" id="UP000000939">
    <property type="component" value="Chromosome"/>
</dbReference>
<evidence type="ECO:0000256" key="1">
    <source>
        <dbReference type="ARBA" id="ARBA00022448"/>
    </source>
</evidence>
<keyword evidence="7 8" id="KW-0464">Manganese</keyword>
<feature type="transmembrane region" description="Helical" evidence="8">
    <location>
        <begin position="128"/>
        <end position="149"/>
    </location>
</feature>
<dbReference type="RefSeq" id="WP_013134350.1">
    <property type="nucleotide sequence ID" value="NC_014166.1"/>
</dbReference>
<dbReference type="InterPro" id="IPR003810">
    <property type="entry name" value="Mntp/YtaF"/>
</dbReference>
<keyword evidence="1 8" id="KW-0813">Transport</keyword>
<feature type="transmembrane region" description="Helical" evidence="8">
    <location>
        <begin position="102"/>
        <end position="122"/>
    </location>
</feature>
<evidence type="ECO:0000256" key="5">
    <source>
        <dbReference type="ARBA" id="ARBA00023065"/>
    </source>
</evidence>
<evidence type="ECO:0000256" key="3">
    <source>
        <dbReference type="ARBA" id="ARBA00022692"/>
    </source>
</evidence>
<dbReference type="HAMAP" id="MF_01521">
    <property type="entry name" value="MntP_pump"/>
    <property type="match status" value="1"/>
</dbReference>
<comment type="subcellular location">
    <subcellularLocation>
        <location evidence="8">Cell inner membrane</location>
        <topology evidence="8">Multi-pass membrane protein</topology>
    </subcellularLocation>
</comment>
<keyword evidence="10" id="KW-1185">Reference proteome</keyword>
<feature type="transmembrane region" description="Helical" evidence="8">
    <location>
        <begin position="62"/>
        <end position="81"/>
    </location>
</feature>
<protein>
    <recommendedName>
        <fullName evidence="8">Putative manganese efflux pump MntP</fullName>
    </recommendedName>
</protein>
<dbReference type="OrthoDB" id="9811590at2"/>
<dbReference type="InterPro" id="IPR022929">
    <property type="entry name" value="Put_MntP"/>
</dbReference>
<keyword evidence="5 8" id="KW-0406">Ion transport</keyword>
<keyword evidence="3 8" id="KW-0812">Transmembrane</keyword>
<keyword evidence="8" id="KW-0997">Cell inner membrane</keyword>
<comment type="function">
    <text evidence="8">Probably functions as a manganese efflux pump.</text>
</comment>
<organism evidence="9 10">
    <name type="scientific">Arcobacter nitrofigilis (strain ATCC 33309 / DSM 7299 / CCUG 15893 / LMG 7604 / NCTC 12251 / CI)</name>
    <name type="common">Campylobacter nitrofigilis</name>
    <dbReference type="NCBI Taxonomy" id="572480"/>
    <lineage>
        <taxon>Bacteria</taxon>
        <taxon>Pseudomonadati</taxon>
        <taxon>Campylobacterota</taxon>
        <taxon>Epsilonproteobacteria</taxon>
        <taxon>Campylobacterales</taxon>
        <taxon>Arcobacteraceae</taxon>
        <taxon>Arcobacter</taxon>
    </lineage>
</organism>
<evidence type="ECO:0000256" key="8">
    <source>
        <dbReference type="HAMAP-Rule" id="MF_01521"/>
    </source>
</evidence>
<name>D5UZG8_ARCNC</name>
<feature type="transmembrane region" description="Helical" evidence="8">
    <location>
        <begin position="6"/>
        <end position="25"/>
    </location>
</feature>
<feature type="transmembrane region" description="Helical" evidence="8">
    <location>
        <begin position="161"/>
        <end position="178"/>
    </location>
</feature>
<dbReference type="GO" id="GO:0005886">
    <property type="term" value="C:plasma membrane"/>
    <property type="evidence" value="ECO:0007669"/>
    <property type="project" value="UniProtKB-SubCell"/>
</dbReference>
<evidence type="ECO:0000313" key="10">
    <source>
        <dbReference type="Proteomes" id="UP000000939"/>
    </source>
</evidence>
<evidence type="ECO:0000256" key="6">
    <source>
        <dbReference type="ARBA" id="ARBA00023136"/>
    </source>
</evidence>
<sequence precursor="true">MLEVLVLAFALSMDAFAVSIGLGIKSNENLKVLALKAGLYFGFFQALMPFIGYLGGVGLKDYIGSFDYIIAFLLLLIIAIKMIMEALGENVEEEITKVSTKILFTLAIATSIDAMAAGFSLHLFNLNIYLSLFIIGIITFIFSFIGVMIGSKGTKKYESKAEIFGGIILIIIAFKILIQNINL</sequence>
<keyword evidence="4 8" id="KW-1133">Transmembrane helix</keyword>
<dbReference type="PANTHER" id="PTHR35529">
    <property type="entry name" value="MANGANESE EFFLUX PUMP MNTP-RELATED"/>
    <property type="match status" value="1"/>
</dbReference>
<dbReference type="PANTHER" id="PTHR35529:SF1">
    <property type="entry name" value="MANGANESE EFFLUX PUMP MNTP-RELATED"/>
    <property type="match status" value="1"/>
</dbReference>
<comment type="similarity">
    <text evidence="8">Belongs to the MntP (TC 9.B.29) family.</text>
</comment>
<gene>
    <name evidence="8" type="primary">mntP</name>
    <name evidence="9" type="ordered locus">Arnit_0540</name>
</gene>
<evidence type="ECO:0000256" key="7">
    <source>
        <dbReference type="ARBA" id="ARBA00023211"/>
    </source>
</evidence>
<keyword evidence="6 8" id="KW-0472">Membrane</keyword>
<proteinExistence type="inferred from homology"/>
<accession>D5UZG8</accession>
<evidence type="ECO:0000256" key="2">
    <source>
        <dbReference type="ARBA" id="ARBA00022475"/>
    </source>
</evidence>
<dbReference type="HOGENOM" id="CLU_096410_3_0_7"/>
<reference evidence="9 10" key="1">
    <citation type="journal article" date="2010" name="Stand. Genomic Sci.">
        <title>Complete genome sequence of Arcobacter nitrofigilis type strain (CI).</title>
        <authorList>
            <person name="Pati A."/>
            <person name="Gronow S."/>
            <person name="Lapidus A."/>
            <person name="Copeland A."/>
            <person name="Glavina Del Rio T."/>
            <person name="Nolan M."/>
            <person name="Lucas S."/>
            <person name="Tice H."/>
            <person name="Cheng J.F."/>
            <person name="Han C."/>
            <person name="Chertkov O."/>
            <person name="Bruce D."/>
            <person name="Tapia R."/>
            <person name="Goodwin L."/>
            <person name="Pitluck S."/>
            <person name="Liolios K."/>
            <person name="Ivanova N."/>
            <person name="Mavromatis K."/>
            <person name="Chen A."/>
            <person name="Palaniappan K."/>
            <person name="Land M."/>
            <person name="Hauser L."/>
            <person name="Chang Y.J."/>
            <person name="Jeffries C.D."/>
            <person name="Detter J.C."/>
            <person name="Rohde M."/>
            <person name="Goker M."/>
            <person name="Bristow J."/>
            <person name="Eisen J.A."/>
            <person name="Markowitz V."/>
            <person name="Hugenholtz P."/>
            <person name="Klenk H.P."/>
            <person name="Kyrpides N.C."/>
        </authorList>
    </citation>
    <scope>NUCLEOTIDE SEQUENCE [LARGE SCALE GENOMIC DNA]</scope>
    <source>
        <strain evidence="10">ATCC 33309 / DSM 7299 / CCUG 15893 / LMG 7604 / NCTC 12251 / CI</strain>
    </source>
</reference>
<evidence type="ECO:0000313" key="9">
    <source>
        <dbReference type="EMBL" id="ADG92205.1"/>
    </source>
</evidence>
<dbReference type="EMBL" id="CP001999">
    <property type="protein sequence ID" value="ADG92205.1"/>
    <property type="molecule type" value="Genomic_DNA"/>
</dbReference>
<feature type="transmembrane region" description="Helical" evidence="8">
    <location>
        <begin position="37"/>
        <end position="56"/>
    </location>
</feature>
<dbReference type="AlphaFoldDB" id="D5UZG8"/>